<dbReference type="GO" id="GO:0005506">
    <property type="term" value="F:iron ion binding"/>
    <property type="evidence" value="ECO:0007669"/>
    <property type="project" value="InterPro"/>
</dbReference>
<comment type="subcellular location">
    <subcellularLocation>
        <location evidence="2">Membrane</location>
        <topology evidence="2">Single-pass membrane protein</topology>
    </subcellularLocation>
</comment>
<dbReference type="OrthoDB" id="2789670at2759"/>
<keyword evidence="12" id="KW-0472">Membrane</keyword>
<evidence type="ECO:0000256" key="2">
    <source>
        <dbReference type="ARBA" id="ARBA00004167"/>
    </source>
</evidence>
<dbReference type="Gene3D" id="1.10.630.10">
    <property type="entry name" value="Cytochrome P450"/>
    <property type="match status" value="1"/>
</dbReference>
<evidence type="ECO:0000256" key="13">
    <source>
        <dbReference type="PIRSR" id="PIRSR602401-1"/>
    </source>
</evidence>
<evidence type="ECO:0000256" key="10">
    <source>
        <dbReference type="ARBA" id="ARBA00023004"/>
    </source>
</evidence>
<keyword evidence="9" id="KW-0560">Oxidoreductase</keyword>
<evidence type="ECO:0000256" key="8">
    <source>
        <dbReference type="ARBA" id="ARBA00022989"/>
    </source>
</evidence>
<comment type="similarity">
    <text evidence="4">Belongs to the cytochrome P450 family.</text>
</comment>
<organism evidence="15 16">
    <name type="scientific">Phanerochaete sordida</name>
    <dbReference type="NCBI Taxonomy" id="48140"/>
    <lineage>
        <taxon>Eukaryota</taxon>
        <taxon>Fungi</taxon>
        <taxon>Dikarya</taxon>
        <taxon>Basidiomycota</taxon>
        <taxon>Agaricomycotina</taxon>
        <taxon>Agaricomycetes</taxon>
        <taxon>Polyporales</taxon>
        <taxon>Phanerochaetaceae</taxon>
        <taxon>Phanerochaete</taxon>
    </lineage>
</organism>
<dbReference type="EMBL" id="BPQB01000005">
    <property type="protein sequence ID" value="GJE86829.1"/>
    <property type="molecule type" value="Genomic_DNA"/>
</dbReference>
<keyword evidence="11" id="KW-0503">Monooxygenase</keyword>
<comment type="caution">
    <text evidence="15">The sequence shown here is derived from an EMBL/GenBank/DDBJ whole genome shotgun (WGS) entry which is preliminary data.</text>
</comment>
<dbReference type="SUPFAM" id="SSF48264">
    <property type="entry name" value="Cytochrome P450"/>
    <property type="match status" value="1"/>
</dbReference>
<proteinExistence type="inferred from homology"/>
<keyword evidence="7 13" id="KW-0479">Metal-binding</keyword>
<keyword evidence="6" id="KW-0812">Transmembrane</keyword>
<accession>A0A9P3L9S2</accession>
<evidence type="ECO:0000256" key="1">
    <source>
        <dbReference type="ARBA" id="ARBA00001971"/>
    </source>
</evidence>
<dbReference type="GO" id="GO:0016020">
    <property type="term" value="C:membrane"/>
    <property type="evidence" value="ECO:0007669"/>
    <property type="project" value="UniProtKB-SubCell"/>
</dbReference>
<dbReference type="InterPro" id="IPR036396">
    <property type="entry name" value="Cyt_P450_sf"/>
</dbReference>
<evidence type="ECO:0000256" key="7">
    <source>
        <dbReference type="ARBA" id="ARBA00022723"/>
    </source>
</evidence>
<dbReference type="GO" id="GO:0020037">
    <property type="term" value="F:heme binding"/>
    <property type="evidence" value="ECO:0007669"/>
    <property type="project" value="InterPro"/>
</dbReference>
<evidence type="ECO:0000256" key="5">
    <source>
        <dbReference type="ARBA" id="ARBA00022617"/>
    </source>
</evidence>
<gene>
    <name evidence="15" type="ORF">PsYK624_029120</name>
</gene>
<keyword evidence="14" id="KW-0732">Signal</keyword>
<dbReference type="CDD" id="cd11065">
    <property type="entry name" value="CYP64-like"/>
    <property type="match status" value="1"/>
</dbReference>
<evidence type="ECO:0000313" key="15">
    <source>
        <dbReference type="EMBL" id="GJE86829.1"/>
    </source>
</evidence>
<dbReference type="PANTHER" id="PTHR46300:SF7">
    <property type="entry name" value="P450, PUTATIVE (EUROFUNG)-RELATED"/>
    <property type="match status" value="1"/>
</dbReference>
<evidence type="ECO:0000256" key="6">
    <source>
        <dbReference type="ARBA" id="ARBA00022692"/>
    </source>
</evidence>
<reference evidence="15 16" key="1">
    <citation type="submission" date="2021-08" db="EMBL/GenBank/DDBJ databases">
        <title>Draft Genome Sequence of Phanerochaete sordida strain YK-624.</title>
        <authorList>
            <person name="Mori T."/>
            <person name="Dohra H."/>
            <person name="Suzuki T."/>
            <person name="Kawagishi H."/>
            <person name="Hirai H."/>
        </authorList>
    </citation>
    <scope>NUCLEOTIDE SEQUENCE [LARGE SCALE GENOMIC DNA]</scope>
    <source>
        <strain evidence="15 16">YK-624</strain>
    </source>
</reference>
<comment type="pathway">
    <text evidence="3">Secondary metabolite biosynthesis.</text>
</comment>
<dbReference type="PANTHER" id="PTHR46300">
    <property type="entry name" value="P450, PUTATIVE (EUROFUNG)-RELATED-RELATED"/>
    <property type="match status" value="1"/>
</dbReference>
<dbReference type="Proteomes" id="UP000703269">
    <property type="component" value="Unassembled WGS sequence"/>
</dbReference>
<keyword evidence="10 13" id="KW-0408">Iron</keyword>
<feature type="signal peptide" evidence="14">
    <location>
        <begin position="1"/>
        <end position="18"/>
    </location>
</feature>
<evidence type="ECO:0000256" key="14">
    <source>
        <dbReference type="SAM" id="SignalP"/>
    </source>
</evidence>
<dbReference type="GO" id="GO:0004497">
    <property type="term" value="F:monooxygenase activity"/>
    <property type="evidence" value="ECO:0007669"/>
    <property type="project" value="UniProtKB-KW"/>
</dbReference>
<evidence type="ECO:0000313" key="16">
    <source>
        <dbReference type="Proteomes" id="UP000703269"/>
    </source>
</evidence>
<dbReference type="InterPro" id="IPR002401">
    <property type="entry name" value="Cyt_P450_E_grp-I"/>
</dbReference>
<name>A0A9P3L9S2_9APHY</name>
<keyword evidence="8" id="KW-1133">Transmembrane helix</keyword>
<sequence>MPLWIIFGMCAVLLGLWGRYGRNRSTLPYPPGPPADPVIGHLRTMPPNATAHHVFHDWSQRYGDVMYLEVLRKPLLILSSEEAASDLLDKHGAIYSDRPSFPLAERLGWTKLLGFLSPGSEFREARKALQLFLDKNKVADYKDALDKASLVLLHDLLQDPKDMDHLVHFYTSTVIMDITYGHHMRSKDDGIFRMVLRLIPIFKECTRPSLLDLSPIFQWLPSWFPGAWYQNFIKDAKPILQLVMQYPVSLVQKEMKLGTARPSFVSEQLQAFSQESATTAEHVHEVERRAFQIMSGGTETTWHSVTQFFACMLLHPDAQRRAQEEIDRVVGSGRLPDFTDRDALPYVECVLKEVLRWKPIVPLGMPHKLREDHTYRGMFIPGGTTVITNTTAMCLDERKFHDAHLFKPERFLPKPDGAGEVLPANVVYGWGRRICPGRFLADNAAWLAMVRILAVFVITKAKDAHGQEMEPDIKFSVALTSHPLPFPCDIRPRSERAAALVKEVYDLAQAADVLAA</sequence>
<dbReference type="InterPro" id="IPR001128">
    <property type="entry name" value="Cyt_P450"/>
</dbReference>
<feature type="chain" id="PRO_5040415732" evidence="14">
    <location>
        <begin position="19"/>
        <end position="516"/>
    </location>
</feature>
<comment type="cofactor">
    <cofactor evidence="1 13">
        <name>heme</name>
        <dbReference type="ChEBI" id="CHEBI:30413"/>
    </cofactor>
</comment>
<dbReference type="GO" id="GO:0016705">
    <property type="term" value="F:oxidoreductase activity, acting on paired donors, with incorporation or reduction of molecular oxygen"/>
    <property type="evidence" value="ECO:0007669"/>
    <property type="project" value="InterPro"/>
</dbReference>
<dbReference type="InterPro" id="IPR050364">
    <property type="entry name" value="Cytochrome_P450_fung"/>
</dbReference>
<evidence type="ECO:0000256" key="4">
    <source>
        <dbReference type="ARBA" id="ARBA00010617"/>
    </source>
</evidence>
<protein>
    <submittedName>
        <fullName evidence="15">Cytochrome P450</fullName>
    </submittedName>
</protein>
<dbReference type="AlphaFoldDB" id="A0A9P3L9S2"/>
<keyword evidence="16" id="KW-1185">Reference proteome</keyword>
<dbReference type="PRINTS" id="PR00463">
    <property type="entry name" value="EP450I"/>
</dbReference>
<dbReference type="Pfam" id="PF00067">
    <property type="entry name" value="p450"/>
    <property type="match status" value="1"/>
</dbReference>
<evidence type="ECO:0000256" key="9">
    <source>
        <dbReference type="ARBA" id="ARBA00023002"/>
    </source>
</evidence>
<evidence type="ECO:0000256" key="11">
    <source>
        <dbReference type="ARBA" id="ARBA00023033"/>
    </source>
</evidence>
<keyword evidence="5 13" id="KW-0349">Heme</keyword>
<feature type="binding site" description="axial binding residue" evidence="13">
    <location>
        <position position="435"/>
    </location>
    <ligand>
        <name>heme</name>
        <dbReference type="ChEBI" id="CHEBI:30413"/>
    </ligand>
    <ligandPart>
        <name>Fe</name>
        <dbReference type="ChEBI" id="CHEBI:18248"/>
    </ligandPart>
</feature>
<evidence type="ECO:0000256" key="3">
    <source>
        <dbReference type="ARBA" id="ARBA00005179"/>
    </source>
</evidence>
<evidence type="ECO:0000256" key="12">
    <source>
        <dbReference type="ARBA" id="ARBA00023136"/>
    </source>
</evidence>